<dbReference type="Pfam" id="PF00215">
    <property type="entry name" value="OMPdecase"/>
    <property type="match status" value="1"/>
</dbReference>
<evidence type="ECO:0000259" key="13">
    <source>
        <dbReference type="SMART" id="SM00934"/>
    </source>
</evidence>
<dbReference type="EMBL" id="JACHVA010000028">
    <property type="protein sequence ID" value="MBC2600606.1"/>
    <property type="molecule type" value="Genomic_DNA"/>
</dbReference>
<feature type="binding site" evidence="9 11">
    <location>
        <position position="198"/>
    </location>
    <ligand>
        <name>substrate</name>
    </ligand>
</feature>
<feature type="binding site" evidence="9 11">
    <location>
        <position position="20"/>
    </location>
    <ligand>
        <name>substrate</name>
    </ligand>
</feature>
<feature type="active site" description="For OMPdecase activity" evidence="10">
    <location>
        <position position="69"/>
    </location>
</feature>
<dbReference type="InterPro" id="IPR014732">
    <property type="entry name" value="OMPdecase"/>
</dbReference>
<dbReference type="InterPro" id="IPR018089">
    <property type="entry name" value="OMPdecase_AS"/>
</dbReference>
<organism evidence="14 15">
    <name type="scientific">Puniceicoccus vermicola</name>
    <dbReference type="NCBI Taxonomy" id="388746"/>
    <lineage>
        <taxon>Bacteria</taxon>
        <taxon>Pseudomonadati</taxon>
        <taxon>Verrucomicrobiota</taxon>
        <taxon>Opitutia</taxon>
        <taxon>Puniceicoccales</taxon>
        <taxon>Puniceicoccaceae</taxon>
        <taxon>Puniceicoccus</taxon>
    </lineage>
</organism>
<proteinExistence type="inferred from homology"/>
<dbReference type="CDD" id="cd04725">
    <property type="entry name" value="OMP_decarboxylase_like"/>
    <property type="match status" value="1"/>
</dbReference>
<feature type="binding site" evidence="9 11">
    <location>
        <position position="218"/>
    </location>
    <ligand>
        <name>substrate</name>
    </ligand>
</feature>
<comment type="caution">
    <text evidence="14">The sequence shown here is derived from an EMBL/GenBank/DDBJ whole genome shotgun (WGS) entry which is preliminary data.</text>
</comment>
<dbReference type="Gene3D" id="3.20.20.70">
    <property type="entry name" value="Aldolase class I"/>
    <property type="match status" value="1"/>
</dbReference>
<dbReference type="GO" id="GO:0005829">
    <property type="term" value="C:cytosol"/>
    <property type="evidence" value="ECO:0007669"/>
    <property type="project" value="TreeGrafter"/>
</dbReference>
<dbReference type="Proteomes" id="UP000525652">
    <property type="component" value="Unassembled WGS sequence"/>
</dbReference>
<dbReference type="SMART" id="SM00934">
    <property type="entry name" value="OMPdecase"/>
    <property type="match status" value="1"/>
</dbReference>
<dbReference type="SUPFAM" id="SSF51366">
    <property type="entry name" value="Ribulose-phoshate binding barrel"/>
    <property type="match status" value="1"/>
</dbReference>
<dbReference type="GO" id="GO:0006207">
    <property type="term" value="P:'de novo' pyrimidine nucleobase biosynthetic process"/>
    <property type="evidence" value="ECO:0007669"/>
    <property type="project" value="InterPro"/>
</dbReference>
<feature type="binding site" evidence="9 11">
    <location>
        <position position="42"/>
    </location>
    <ligand>
        <name>substrate</name>
    </ligand>
</feature>
<evidence type="ECO:0000313" key="14">
    <source>
        <dbReference type="EMBL" id="MBC2600606.1"/>
    </source>
</evidence>
<keyword evidence="5 9" id="KW-0665">Pyrimidine biosynthesis</keyword>
<dbReference type="PANTHER" id="PTHR32119">
    <property type="entry name" value="OROTIDINE 5'-PHOSPHATE DECARBOXYLASE"/>
    <property type="match status" value="1"/>
</dbReference>
<feature type="binding site" evidence="9">
    <location>
        <begin position="69"/>
        <end position="78"/>
    </location>
    <ligand>
        <name>substrate</name>
    </ligand>
</feature>
<dbReference type="InterPro" id="IPR001754">
    <property type="entry name" value="OMPdeCOase_dom"/>
</dbReference>
<evidence type="ECO:0000256" key="9">
    <source>
        <dbReference type="HAMAP-Rule" id="MF_01200"/>
    </source>
</evidence>
<dbReference type="RefSeq" id="WP_185691348.1">
    <property type="nucleotide sequence ID" value="NZ_JACHVA010000028.1"/>
</dbReference>
<dbReference type="HAMAP" id="MF_01200_B">
    <property type="entry name" value="OMPdecase_type1_B"/>
    <property type="match status" value="1"/>
</dbReference>
<evidence type="ECO:0000256" key="1">
    <source>
        <dbReference type="ARBA" id="ARBA00002356"/>
    </source>
</evidence>
<dbReference type="EC" id="4.1.1.23" evidence="9"/>
<comment type="pathway">
    <text evidence="2 9 12">Pyrimidine metabolism; UMP biosynthesis via de novo pathway; UMP from orotate: step 2/2.</text>
</comment>
<dbReference type="UniPathway" id="UPA00070">
    <property type="reaction ID" value="UER00120"/>
</dbReference>
<dbReference type="GO" id="GO:0004590">
    <property type="term" value="F:orotidine-5'-phosphate decarboxylase activity"/>
    <property type="evidence" value="ECO:0007669"/>
    <property type="project" value="UniProtKB-UniRule"/>
</dbReference>
<protein>
    <recommendedName>
        <fullName evidence="9">Orotidine 5'-phosphate decarboxylase</fullName>
        <ecNumber evidence="9">4.1.1.23</ecNumber>
    </recommendedName>
    <alternativeName>
        <fullName evidence="9">OMP decarboxylase</fullName>
        <shortName evidence="9">OMPDCase</shortName>
        <shortName evidence="9">OMPdecase</shortName>
    </alternativeName>
</protein>
<comment type="catalytic activity">
    <reaction evidence="7 9 12">
        <text>orotidine 5'-phosphate + H(+) = UMP + CO2</text>
        <dbReference type="Rhea" id="RHEA:11596"/>
        <dbReference type="ChEBI" id="CHEBI:15378"/>
        <dbReference type="ChEBI" id="CHEBI:16526"/>
        <dbReference type="ChEBI" id="CHEBI:57538"/>
        <dbReference type="ChEBI" id="CHEBI:57865"/>
        <dbReference type="EC" id="4.1.1.23"/>
    </reaction>
</comment>
<keyword evidence="15" id="KW-1185">Reference proteome</keyword>
<feature type="domain" description="Orotidine 5'-phosphate decarboxylase" evidence="13">
    <location>
        <begin position="14"/>
        <end position="234"/>
    </location>
</feature>
<reference evidence="14 15" key="1">
    <citation type="submission" date="2020-07" db="EMBL/GenBank/DDBJ databases">
        <authorList>
            <person name="Feng X."/>
        </authorList>
    </citation>
    <scope>NUCLEOTIDE SEQUENCE [LARGE SCALE GENOMIC DNA]</scope>
    <source>
        <strain evidence="14 15">JCM14086</strain>
    </source>
</reference>
<dbReference type="FunFam" id="3.20.20.70:FF:000015">
    <property type="entry name" value="Orotidine 5'-phosphate decarboxylase"/>
    <property type="match status" value="1"/>
</dbReference>
<dbReference type="PROSITE" id="PS00156">
    <property type="entry name" value="OMPDECASE"/>
    <property type="match status" value="1"/>
</dbReference>
<evidence type="ECO:0000256" key="6">
    <source>
        <dbReference type="ARBA" id="ARBA00023239"/>
    </source>
</evidence>
<dbReference type="AlphaFoldDB" id="A0A7X1E315"/>
<keyword evidence="6 9" id="KW-0456">Lyase</keyword>
<feature type="active site" description="Proton donor" evidence="9">
    <location>
        <position position="71"/>
    </location>
</feature>
<evidence type="ECO:0000256" key="11">
    <source>
        <dbReference type="PIRSR" id="PIRSR614732-2"/>
    </source>
</evidence>
<dbReference type="PANTHER" id="PTHR32119:SF2">
    <property type="entry name" value="OROTIDINE 5'-PHOSPHATE DECARBOXYLASE"/>
    <property type="match status" value="1"/>
</dbReference>
<gene>
    <name evidence="9 14" type="primary">pyrF</name>
    <name evidence="14" type="ORF">H5P30_02295</name>
</gene>
<feature type="binding site" evidence="9 11">
    <location>
        <position position="219"/>
    </location>
    <ligand>
        <name>substrate</name>
    </ligand>
</feature>
<evidence type="ECO:0000256" key="2">
    <source>
        <dbReference type="ARBA" id="ARBA00004861"/>
    </source>
</evidence>
<sequence>MSNDPTAATKNLCDIIVALDVPAKEEATHILDRLEDRPKCVKIGLQLFTRYGPSLVEAIASRGCKIFLDLKLHDIPNTVAHAIESLAHLPIELLTIHGLGGPAMIRAAAEARDRTGSSMKILAVTILTSMDEEQMSAVGLQDSPKEGAKRLAKMALAAGADGIVCSALEVETMREEFGPEPILVVPGIRPSGFEKGDQKRVMTPGEAAKAGSTHLVIGRPIVKAADPVLVYDQITEEIAATTK</sequence>
<evidence type="ECO:0000256" key="7">
    <source>
        <dbReference type="ARBA" id="ARBA00049157"/>
    </source>
</evidence>
<feature type="active site" description="For OMPdecase activity" evidence="10">
    <location>
        <position position="71"/>
    </location>
</feature>
<comment type="function">
    <text evidence="1 9">Catalyzes the decarboxylation of orotidine 5'-monophosphate (OMP) to uridine 5'-monophosphate (UMP).</text>
</comment>
<comment type="similarity">
    <text evidence="8 9">Belongs to the OMP decarboxylase family. Type 1 subfamily.</text>
</comment>
<feature type="binding site" evidence="9 11">
    <location>
        <position position="189"/>
    </location>
    <ligand>
        <name>substrate</name>
    </ligand>
</feature>
<dbReference type="GO" id="GO:0044205">
    <property type="term" value="P:'de novo' UMP biosynthetic process"/>
    <property type="evidence" value="ECO:0007669"/>
    <property type="project" value="UniProtKB-UniRule"/>
</dbReference>
<keyword evidence="4 9" id="KW-0210">Decarboxylase</keyword>
<comment type="subunit">
    <text evidence="3 9">Homodimer.</text>
</comment>
<evidence type="ECO:0000256" key="4">
    <source>
        <dbReference type="ARBA" id="ARBA00022793"/>
    </source>
</evidence>
<feature type="binding site" evidence="9 11">
    <location>
        <position position="128"/>
    </location>
    <ligand>
        <name>substrate</name>
    </ligand>
</feature>
<dbReference type="InterPro" id="IPR047596">
    <property type="entry name" value="OMPdecase_bac"/>
</dbReference>
<dbReference type="NCBIfam" id="NF001273">
    <property type="entry name" value="PRK00230.1"/>
    <property type="match status" value="1"/>
</dbReference>
<evidence type="ECO:0000256" key="12">
    <source>
        <dbReference type="RuleBase" id="RU000512"/>
    </source>
</evidence>
<accession>A0A7X1E315</accession>
<name>A0A7X1E315_9BACT</name>
<evidence type="ECO:0000256" key="3">
    <source>
        <dbReference type="ARBA" id="ARBA00011738"/>
    </source>
</evidence>
<evidence type="ECO:0000256" key="5">
    <source>
        <dbReference type="ARBA" id="ARBA00022975"/>
    </source>
</evidence>
<dbReference type="NCBIfam" id="TIGR01740">
    <property type="entry name" value="pyrF"/>
    <property type="match status" value="1"/>
</dbReference>
<feature type="active site" description="For OMPdecase activity" evidence="10">
    <location>
        <position position="74"/>
    </location>
</feature>
<dbReference type="InterPro" id="IPR011060">
    <property type="entry name" value="RibuloseP-bd_barrel"/>
</dbReference>
<dbReference type="InterPro" id="IPR013785">
    <property type="entry name" value="Aldolase_TIM"/>
</dbReference>
<evidence type="ECO:0000313" key="15">
    <source>
        <dbReference type="Proteomes" id="UP000525652"/>
    </source>
</evidence>
<evidence type="ECO:0000256" key="10">
    <source>
        <dbReference type="PIRSR" id="PIRSR614732-1"/>
    </source>
</evidence>
<evidence type="ECO:0000256" key="8">
    <source>
        <dbReference type="ARBA" id="ARBA00061012"/>
    </source>
</evidence>